<proteinExistence type="predicted"/>
<name>A0A225SLG7_9BURK</name>
<evidence type="ECO:0000313" key="2">
    <source>
        <dbReference type="Proteomes" id="UP000214747"/>
    </source>
</evidence>
<comment type="caution">
    <text evidence="1">The sequence shown here is derived from an EMBL/GenBank/DDBJ whole genome shotgun (WGS) entry which is preliminary data.</text>
</comment>
<evidence type="ECO:0000313" key="1">
    <source>
        <dbReference type="EMBL" id="OWY31665.1"/>
    </source>
</evidence>
<protein>
    <submittedName>
        <fullName evidence="1">Uncharacterized protein</fullName>
    </submittedName>
</protein>
<reference evidence="1 2" key="1">
    <citation type="journal article" date="2010" name="Int. J. Syst. Evol. Microbiol.">
        <title>Reclassification of Herbaspirillum putei as a later heterotypic synonym of Herbaspirillum huttiense, with the description of H. huttiense subsp. huttiense subsp. nov. and H. huttiense subsp. putei subsp. nov., comb. nov., and description of Herbaspirillum aquaticum sp. nov.</title>
        <authorList>
            <person name="Dobritsa A.P."/>
            <person name="Reddy M.C."/>
            <person name="Samadpour M."/>
        </authorList>
    </citation>
    <scope>NUCLEOTIDE SEQUENCE [LARGE SCALE GENOMIC DNA]</scope>
    <source>
        <strain evidence="1 2">IEH 4430</strain>
    </source>
</reference>
<dbReference type="EMBL" id="NJGV01000053">
    <property type="protein sequence ID" value="OWY31665.1"/>
    <property type="molecule type" value="Genomic_DNA"/>
</dbReference>
<keyword evidence="2" id="KW-1185">Reference proteome</keyword>
<dbReference type="AlphaFoldDB" id="A0A225SLG7"/>
<organism evidence="1 2">
    <name type="scientific">Herbaspirillum aquaticum</name>
    <dbReference type="NCBI Taxonomy" id="568783"/>
    <lineage>
        <taxon>Bacteria</taxon>
        <taxon>Pseudomonadati</taxon>
        <taxon>Pseudomonadota</taxon>
        <taxon>Betaproteobacteria</taxon>
        <taxon>Burkholderiales</taxon>
        <taxon>Oxalobacteraceae</taxon>
        <taxon>Herbaspirillum</taxon>
    </lineage>
</organism>
<accession>A0A225SLG7</accession>
<dbReference type="Proteomes" id="UP000214747">
    <property type="component" value="Unassembled WGS sequence"/>
</dbReference>
<gene>
    <name evidence="1" type="ORF">CEJ45_24345</name>
</gene>
<sequence>MHDLRSRISVQLRNHHTKSAVQLMGINLHTLKHPQYGTPGSISSFCLFPKIRTTNRQGCFGGIVKVDPEFETLI</sequence>